<sequence length="674" mass="74686">MTHPVCPIHNNGAADYKLDSGLDFDRTTVLLEVHWRASFYGFKVCFEVNRKPGARRIRKYADKPNPSRPSIWDVTADEAGTQVKTFVEAPSSRPEAETTLLAFLSTSVRPSLRPPFPLSFALCCSSLSTSVGQEHRTESHLHYTHAPSRTQTQPPAVYPVYGAAAFPTAYQVRPRREMGGAAPGSQSAQSGLWDIEADQSFHVHNVLHLKTGLILQRLVLPAGSQTVVQAPQAHSAGSQVITALLQEEGYASFYAEDPQWTFNHLAVDYRNGNVYLGAVNRIYKLSPSLKLQLFHETGPDEDNRKCYPPRIVQPCSEPLTLTNNVNKMLLMDYRENRLLACGSLYQGICKLLRLDDLFKLGEPFHKKEHYLSGVNESGSVFGVIVSYGNASPDMLFVATAVDGKPEYFPTISSRKLARNSEEDGMFAYVFHDEFVASMIKIPSDTFTVIPDFDIYYIYGFASGNFVYFLTLQPEMGGGPTTGSSSAGREQVYTSKIVRLCKADTAFISYVEVPIGCISGNVEYRLLEAAYLSKAGSILAPSLDMAPDDDVLFAIFSRGQKRRPRQAPQDSALCVFSLRKINEKIKERLQSCYKGEGTLDLAWLKVKDVRCSSALLTIDDDFCGLDMNAPLGVSEMVHGKPLFTDAIDKMTSVIAYVYKNHSLVFVGTKSGRVKK</sequence>
<dbReference type="PANTHER" id="PTHR22625:SF34">
    <property type="entry name" value="PLEXIN-A4"/>
    <property type="match status" value="1"/>
</dbReference>
<feature type="non-terminal residue" evidence="4">
    <location>
        <position position="674"/>
    </location>
</feature>
<dbReference type="GO" id="GO:0005886">
    <property type="term" value="C:plasma membrane"/>
    <property type="evidence" value="ECO:0007669"/>
    <property type="project" value="TreeGrafter"/>
</dbReference>
<evidence type="ECO:0000313" key="5">
    <source>
        <dbReference type="Proteomes" id="UP000250572"/>
    </source>
</evidence>
<name>A0A315UWJ4_GAMAF</name>
<dbReference type="InterPro" id="IPR015943">
    <property type="entry name" value="WD40/YVTN_repeat-like_dom_sf"/>
</dbReference>
<dbReference type="GO" id="GO:0017154">
    <property type="term" value="F:semaphorin receptor activity"/>
    <property type="evidence" value="ECO:0007669"/>
    <property type="project" value="InterPro"/>
</dbReference>
<dbReference type="GO" id="GO:0002116">
    <property type="term" value="C:semaphorin receptor complex"/>
    <property type="evidence" value="ECO:0007669"/>
    <property type="project" value="TreeGrafter"/>
</dbReference>
<feature type="domain" description="Sema" evidence="3">
    <location>
        <begin position="232"/>
        <end position="674"/>
    </location>
</feature>
<dbReference type="GO" id="GO:0030334">
    <property type="term" value="P:regulation of cell migration"/>
    <property type="evidence" value="ECO:0007669"/>
    <property type="project" value="TreeGrafter"/>
</dbReference>
<proteinExistence type="predicted"/>
<accession>A0A315UWJ4</accession>
<dbReference type="AlphaFoldDB" id="A0A315UWJ4"/>
<dbReference type="Gene3D" id="2.130.10.10">
    <property type="entry name" value="YVTN repeat-like/Quinoprotein amine dehydrogenase"/>
    <property type="match status" value="1"/>
</dbReference>
<organism evidence="4 5">
    <name type="scientific">Gambusia affinis</name>
    <name type="common">Western mosquitofish</name>
    <name type="synonym">Heterandria affinis</name>
    <dbReference type="NCBI Taxonomy" id="33528"/>
    <lineage>
        <taxon>Eukaryota</taxon>
        <taxon>Metazoa</taxon>
        <taxon>Chordata</taxon>
        <taxon>Craniata</taxon>
        <taxon>Vertebrata</taxon>
        <taxon>Euteleostomi</taxon>
        <taxon>Actinopterygii</taxon>
        <taxon>Neopterygii</taxon>
        <taxon>Teleostei</taxon>
        <taxon>Neoteleostei</taxon>
        <taxon>Acanthomorphata</taxon>
        <taxon>Ovalentaria</taxon>
        <taxon>Atherinomorphae</taxon>
        <taxon>Cyprinodontiformes</taxon>
        <taxon>Poeciliidae</taxon>
        <taxon>Poeciliinae</taxon>
        <taxon>Gambusia</taxon>
    </lineage>
</organism>
<evidence type="ECO:0000256" key="1">
    <source>
        <dbReference type="ARBA" id="ARBA00023180"/>
    </source>
</evidence>
<evidence type="ECO:0000313" key="4">
    <source>
        <dbReference type="EMBL" id="PWA15618.1"/>
    </source>
</evidence>
<dbReference type="PROSITE" id="PS51004">
    <property type="entry name" value="SEMA"/>
    <property type="match status" value="1"/>
</dbReference>
<dbReference type="SMART" id="SM00630">
    <property type="entry name" value="Sema"/>
    <property type="match status" value="1"/>
</dbReference>
<dbReference type="InterPro" id="IPR036352">
    <property type="entry name" value="Semap_dom_sf"/>
</dbReference>
<dbReference type="Proteomes" id="UP000250572">
    <property type="component" value="Unassembled WGS sequence"/>
</dbReference>
<keyword evidence="1" id="KW-0325">Glycoprotein</keyword>
<protein>
    <recommendedName>
        <fullName evidence="3">Sema domain-containing protein</fullName>
    </recommendedName>
</protein>
<dbReference type="PANTHER" id="PTHR22625">
    <property type="entry name" value="PLEXIN"/>
    <property type="match status" value="1"/>
</dbReference>
<dbReference type="SUPFAM" id="SSF101912">
    <property type="entry name" value="Sema domain"/>
    <property type="match status" value="1"/>
</dbReference>
<gene>
    <name evidence="4" type="ORF">CCH79_00016642</name>
</gene>
<dbReference type="InterPro" id="IPR031148">
    <property type="entry name" value="Plexin"/>
</dbReference>
<comment type="caution">
    <text evidence="2">Lacks conserved residue(s) required for the propagation of feature annotation.</text>
</comment>
<dbReference type="EMBL" id="NHOQ01002650">
    <property type="protein sequence ID" value="PWA15618.1"/>
    <property type="molecule type" value="Genomic_DNA"/>
</dbReference>
<evidence type="ECO:0000259" key="3">
    <source>
        <dbReference type="PROSITE" id="PS51004"/>
    </source>
</evidence>
<keyword evidence="5" id="KW-1185">Reference proteome</keyword>
<evidence type="ECO:0000256" key="2">
    <source>
        <dbReference type="PROSITE-ProRule" id="PRU00352"/>
    </source>
</evidence>
<dbReference type="Pfam" id="PF01403">
    <property type="entry name" value="Sema"/>
    <property type="match status" value="1"/>
</dbReference>
<reference evidence="4 5" key="1">
    <citation type="journal article" date="2018" name="G3 (Bethesda)">
        <title>A High-Quality Reference Genome for the Invasive Mosquitofish Gambusia affinis Using a Chicago Library.</title>
        <authorList>
            <person name="Hoffberg S.L."/>
            <person name="Troendle N.J."/>
            <person name="Glenn T.C."/>
            <person name="Mahmud O."/>
            <person name="Louha S."/>
            <person name="Chalopin D."/>
            <person name="Bennetzen J.L."/>
            <person name="Mauricio R."/>
        </authorList>
    </citation>
    <scope>NUCLEOTIDE SEQUENCE [LARGE SCALE GENOMIC DNA]</scope>
    <source>
        <strain evidence="4">NE01/NJP1002.9</strain>
        <tissue evidence="4">Muscle</tissue>
    </source>
</reference>
<dbReference type="InterPro" id="IPR001627">
    <property type="entry name" value="Semap_dom"/>
</dbReference>
<comment type="caution">
    <text evidence="4">The sequence shown here is derived from an EMBL/GenBank/DDBJ whole genome shotgun (WGS) entry which is preliminary data.</text>
</comment>
<dbReference type="GO" id="GO:0007399">
    <property type="term" value="P:nervous system development"/>
    <property type="evidence" value="ECO:0007669"/>
    <property type="project" value="UniProtKB-ARBA"/>
</dbReference>
<dbReference type="FunFam" id="2.130.10.10:FF:000006">
    <property type="entry name" value="Plexin A2"/>
    <property type="match status" value="1"/>
</dbReference>